<evidence type="ECO:0000313" key="4">
    <source>
        <dbReference type="EMBL" id="TCK75409.1"/>
    </source>
</evidence>
<evidence type="ECO:0000256" key="1">
    <source>
        <dbReference type="ARBA" id="ARBA00022679"/>
    </source>
</evidence>
<gene>
    <name evidence="4" type="ORF">C7378_0392</name>
</gene>
<dbReference type="InterPro" id="IPR000182">
    <property type="entry name" value="GNAT_dom"/>
</dbReference>
<keyword evidence="2" id="KW-0012">Acyltransferase</keyword>
<dbReference type="InterPro" id="IPR050832">
    <property type="entry name" value="Bact_Acetyltransf"/>
</dbReference>
<dbReference type="Gene3D" id="3.40.630.30">
    <property type="match status" value="1"/>
</dbReference>
<keyword evidence="5" id="KW-1185">Reference proteome</keyword>
<dbReference type="EMBL" id="SMGK01000001">
    <property type="protein sequence ID" value="TCK75409.1"/>
    <property type="molecule type" value="Genomic_DNA"/>
</dbReference>
<evidence type="ECO:0000256" key="2">
    <source>
        <dbReference type="ARBA" id="ARBA00023315"/>
    </source>
</evidence>
<dbReference type="PROSITE" id="PS51186">
    <property type="entry name" value="GNAT"/>
    <property type="match status" value="1"/>
</dbReference>
<proteinExistence type="predicted"/>
<accession>A0A4R1LFF7</accession>
<dbReference type="CDD" id="cd04301">
    <property type="entry name" value="NAT_SF"/>
    <property type="match status" value="1"/>
</dbReference>
<dbReference type="PANTHER" id="PTHR43877">
    <property type="entry name" value="AMINOALKYLPHOSPHONATE N-ACETYLTRANSFERASE-RELATED-RELATED"/>
    <property type="match status" value="1"/>
</dbReference>
<organism evidence="4 5">
    <name type="scientific">Acidipila rosea</name>
    <dbReference type="NCBI Taxonomy" id="768535"/>
    <lineage>
        <taxon>Bacteria</taxon>
        <taxon>Pseudomonadati</taxon>
        <taxon>Acidobacteriota</taxon>
        <taxon>Terriglobia</taxon>
        <taxon>Terriglobales</taxon>
        <taxon>Acidobacteriaceae</taxon>
        <taxon>Acidipila</taxon>
    </lineage>
</organism>
<feature type="domain" description="N-acetyltransferase" evidence="3">
    <location>
        <begin position="4"/>
        <end position="175"/>
    </location>
</feature>
<evidence type="ECO:0000259" key="3">
    <source>
        <dbReference type="PROSITE" id="PS51186"/>
    </source>
</evidence>
<dbReference type="Pfam" id="PF00583">
    <property type="entry name" value="Acetyltransf_1"/>
    <property type="match status" value="1"/>
</dbReference>
<dbReference type="AlphaFoldDB" id="A0A4R1LFF7"/>
<dbReference type="SUPFAM" id="SSF55729">
    <property type="entry name" value="Acyl-CoA N-acyltransferases (Nat)"/>
    <property type="match status" value="1"/>
</dbReference>
<comment type="caution">
    <text evidence="4">The sequence shown here is derived from an EMBL/GenBank/DDBJ whole genome shotgun (WGS) entry which is preliminary data.</text>
</comment>
<sequence>MSQIDLRTAKQEDIPALRGLIQHSARVLRYDLYSPETIEAALRGPLGLDSQLVEDGTYFVAEIDGVLAGCGGWSQRRTLSGSDHAVNRDDALLDPQSEPAKIRAFFTHPDYARLGVATALLRASEQAARQAGFWRLELAATLPGKPFYARHGYKLVEPRTVDLPGGGFLEIRLMSKVL</sequence>
<dbReference type="GO" id="GO:0016747">
    <property type="term" value="F:acyltransferase activity, transferring groups other than amino-acyl groups"/>
    <property type="evidence" value="ECO:0007669"/>
    <property type="project" value="InterPro"/>
</dbReference>
<dbReference type="RefSeq" id="WP_131991148.1">
    <property type="nucleotide sequence ID" value="NZ_SMGK01000001.1"/>
</dbReference>
<keyword evidence="1 4" id="KW-0808">Transferase</keyword>
<dbReference type="InterPro" id="IPR016181">
    <property type="entry name" value="Acyl_CoA_acyltransferase"/>
</dbReference>
<dbReference type="Proteomes" id="UP000295210">
    <property type="component" value="Unassembled WGS sequence"/>
</dbReference>
<dbReference type="OrthoDB" id="118465at2"/>
<evidence type="ECO:0000313" key="5">
    <source>
        <dbReference type="Proteomes" id="UP000295210"/>
    </source>
</evidence>
<protein>
    <submittedName>
        <fullName evidence="4">GNAT family acetyltransferase</fullName>
    </submittedName>
</protein>
<reference evidence="4 5" key="1">
    <citation type="submission" date="2019-03" db="EMBL/GenBank/DDBJ databases">
        <title>Genomic Encyclopedia of Type Strains, Phase IV (KMG-IV): sequencing the most valuable type-strain genomes for metagenomic binning, comparative biology and taxonomic classification.</title>
        <authorList>
            <person name="Goeker M."/>
        </authorList>
    </citation>
    <scope>NUCLEOTIDE SEQUENCE [LARGE SCALE GENOMIC DNA]</scope>
    <source>
        <strain evidence="4 5">DSM 103428</strain>
    </source>
</reference>
<name>A0A4R1LFF7_9BACT</name>
<dbReference type="PANTHER" id="PTHR43877:SF1">
    <property type="entry name" value="ACETYLTRANSFERASE"/>
    <property type="match status" value="1"/>
</dbReference>